<evidence type="ECO:0000313" key="3">
    <source>
        <dbReference type="WBParaSite" id="MhA1_Contig88.frz3.gene32"/>
    </source>
</evidence>
<evidence type="ECO:0000259" key="1">
    <source>
        <dbReference type="Pfam" id="PF15966"/>
    </source>
</evidence>
<proteinExistence type="predicted"/>
<dbReference type="Pfam" id="PF15966">
    <property type="entry name" value="F-box_4"/>
    <property type="match status" value="1"/>
</dbReference>
<feature type="domain" description="F-box" evidence="1">
    <location>
        <begin position="1"/>
        <end position="98"/>
    </location>
</feature>
<name>A0A1I8BZJ2_MELHA</name>
<dbReference type="AlphaFoldDB" id="A0A1I8BZJ2"/>
<organism evidence="2 3">
    <name type="scientific">Meloidogyne hapla</name>
    <name type="common">Root-knot nematode worm</name>
    <dbReference type="NCBI Taxonomy" id="6305"/>
    <lineage>
        <taxon>Eukaryota</taxon>
        <taxon>Metazoa</taxon>
        <taxon>Ecdysozoa</taxon>
        <taxon>Nematoda</taxon>
        <taxon>Chromadorea</taxon>
        <taxon>Rhabditida</taxon>
        <taxon>Tylenchina</taxon>
        <taxon>Tylenchomorpha</taxon>
        <taxon>Tylenchoidea</taxon>
        <taxon>Meloidogynidae</taxon>
        <taxon>Meloidogyninae</taxon>
        <taxon>Meloidogyne</taxon>
    </lineage>
</organism>
<dbReference type="WBParaSite" id="MhA1_Contig88.frz3.gene32">
    <property type="protein sequence ID" value="MhA1_Contig88.frz3.gene32"/>
    <property type="gene ID" value="MhA1_Contig88.frz3.gene32"/>
</dbReference>
<dbReference type="Proteomes" id="UP000095281">
    <property type="component" value="Unplaced"/>
</dbReference>
<evidence type="ECO:0000313" key="2">
    <source>
        <dbReference type="Proteomes" id="UP000095281"/>
    </source>
</evidence>
<reference evidence="3" key="1">
    <citation type="submission" date="2016-11" db="UniProtKB">
        <authorList>
            <consortium name="WormBaseParasite"/>
        </authorList>
    </citation>
    <scope>IDENTIFICATION</scope>
</reference>
<protein>
    <submittedName>
        <fullName evidence="3">F-box domain-containing protein</fullName>
    </submittedName>
</protein>
<accession>A0A1I8BZJ2</accession>
<keyword evidence="2" id="KW-1185">Reference proteome</keyword>
<sequence length="106" mass="12150">MDDASLRTLSVTCRRMHELLPGLLPHRLSVEIKWRKERVVGDVFVADKFVEDGFRESFSSVQSPMPSLIVEPQGPIIDHLQNCAYRDVHDLGIEPIELKRFHGDLI</sequence>
<dbReference type="InterPro" id="IPR001810">
    <property type="entry name" value="F-box_dom"/>
</dbReference>